<dbReference type="PANTHER" id="PTHR33908">
    <property type="entry name" value="MANNOSYLTRANSFERASE YKCB-RELATED"/>
    <property type="match status" value="1"/>
</dbReference>
<dbReference type="PANTHER" id="PTHR33908:SF11">
    <property type="entry name" value="MEMBRANE PROTEIN"/>
    <property type="match status" value="1"/>
</dbReference>
<dbReference type="InterPro" id="IPR050297">
    <property type="entry name" value="LipidA_mod_glycosyltrf_83"/>
</dbReference>
<proteinExistence type="predicted"/>
<feature type="transmembrane region" description="Helical" evidence="8">
    <location>
        <begin position="153"/>
        <end position="170"/>
    </location>
</feature>
<keyword evidence="6 8" id="KW-1133">Transmembrane helix</keyword>
<dbReference type="EMBL" id="MGAE01000028">
    <property type="protein sequence ID" value="OGK39037.1"/>
    <property type="molecule type" value="Genomic_DNA"/>
</dbReference>
<accession>A0A1F7I6P5</accession>
<dbReference type="GO" id="GO:0005886">
    <property type="term" value="C:plasma membrane"/>
    <property type="evidence" value="ECO:0007669"/>
    <property type="project" value="UniProtKB-SubCell"/>
</dbReference>
<evidence type="ECO:0000256" key="3">
    <source>
        <dbReference type="ARBA" id="ARBA00022676"/>
    </source>
</evidence>
<dbReference type="GO" id="GO:0009103">
    <property type="term" value="P:lipopolysaccharide biosynthetic process"/>
    <property type="evidence" value="ECO:0007669"/>
    <property type="project" value="UniProtKB-ARBA"/>
</dbReference>
<feature type="transmembrane region" description="Helical" evidence="8">
    <location>
        <begin position="177"/>
        <end position="210"/>
    </location>
</feature>
<evidence type="ECO:0000256" key="5">
    <source>
        <dbReference type="ARBA" id="ARBA00022692"/>
    </source>
</evidence>
<dbReference type="InterPro" id="IPR038731">
    <property type="entry name" value="RgtA/B/C-like"/>
</dbReference>
<feature type="transmembrane region" description="Helical" evidence="8">
    <location>
        <begin position="288"/>
        <end position="307"/>
    </location>
</feature>
<evidence type="ECO:0000313" key="10">
    <source>
        <dbReference type="EMBL" id="OGK39037.1"/>
    </source>
</evidence>
<feature type="transmembrane region" description="Helical" evidence="8">
    <location>
        <begin position="22"/>
        <end position="45"/>
    </location>
</feature>
<feature type="transmembrane region" description="Helical" evidence="8">
    <location>
        <begin position="98"/>
        <end position="119"/>
    </location>
</feature>
<organism evidence="10 11">
    <name type="scientific">Candidatus Roizmanbacteria bacterium RIFCSPHIGHO2_12_FULL_44_10</name>
    <dbReference type="NCBI Taxonomy" id="1802054"/>
    <lineage>
        <taxon>Bacteria</taxon>
        <taxon>Candidatus Roizmaniibacteriota</taxon>
    </lineage>
</organism>
<evidence type="ECO:0000256" key="7">
    <source>
        <dbReference type="ARBA" id="ARBA00023136"/>
    </source>
</evidence>
<keyword evidence="7 8" id="KW-0472">Membrane</keyword>
<protein>
    <recommendedName>
        <fullName evidence="9">Glycosyltransferase RgtA/B/C/D-like domain-containing protein</fullName>
    </recommendedName>
</protein>
<evidence type="ECO:0000259" key="9">
    <source>
        <dbReference type="Pfam" id="PF13231"/>
    </source>
</evidence>
<evidence type="ECO:0000256" key="8">
    <source>
        <dbReference type="SAM" id="Phobius"/>
    </source>
</evidence>
<feature type="transmembrane region" description="Helical" evidence="8">
    <location>
        <begin position="314"/>
        <end position="333"/>
    </location>
</feature>
<dbReference type="AlphaFoldDB" id="A0A1F7I6P5"/>
<keyword evidence="2" id="KW-1003">Cell membrane</keyword>
<feature type="transmembrane region" description="Helical" evidence="8">
    <location>
        <begin position="126"/>
        <end position="147"/>
    </location>
</feature>
<feature type="domain" description="Glycosyltransferase RgtA/B/C/D-like" evidence="9">
    <location>
        <begin position="80"/>
        <end position="241"/>
    </location>
</feature>
<reference evidence="10 11" key="1">
    <citation type="journal article" date="2016" name="Nat. Commun.">
        <title>Thousands of microbial genomes shed light on interconnected biogeochemical processes in an aquifer system.</title>
        <authorList>
            <person name="Anantharaman K."/>
            <person name="Brown C.T."/>
            <person name="Hug L.A."/>
            <person name="Sharon I."/>
            <person name="Castelle C.J."/>
            <person name="Probst A.J."/>
            <person name="Thomas B.C."/>
            <person name="Singh A."/>
            <person name="Wilkins M.J."/>
            <person name="Karaoz U."/>
            <person name="Brodie E.L."/>
            <person name="Williams K.H."/>
            <person name="Hubbard S.S."/>
            <person name="Banfield J.F."/>
        </authorList>
    </citation>
    <scope>NUCLEOTIDE SEQUENCE [LARGE SCALE GENOMIC DNA]</scope>
</reference>
<keyword evidence="5 8" id="KW-0812">Transmembrane</keyword>
<dbReference type="GO" id="GO:0016763">
    <property type="term" value="F:pentosyltransferase activity"/>
    <property type="evidence" value="ECO:0007669"/>
    <property type="project" value="TreeGrafter"/>
</dbReference>
<comment type="caution">
    <text evidence="10">The sequence shown here is derived from an EMBL/GenBank/DDBJ whole genome shotgun (WGS) entry which is preliminary data.</text>
</comment>
<sequence length="492" mass="56056">MNLVYHIFSKLKIWLENPYNKIFVLLLVIGVFLRFYRLEGFVTFLGDQGRDAIVLKRMITFEHFPAIGAPSSVGQVFLGPFYYYFIAPWLLLSGFHPIGPAIGVAFFSSLFLVAAYLIISEFFDKKVALVTVCLLTFSEALITLSRYSWNPNLLPLAVLLLFYLLIKAIRNNDKRQFFLAGALFSITIQLHYVALALALPIGILLMRFLYKSKKPLTLSRPLKSIGVMALSFSILTSPLLIFDLRHDFLNTKNLIALFTSSGSVGSSGLMAIFPTFTTLTSFVLGYEVSPVLAVAVLLFMGAALFLARKEAKPIGLVMFFFLTTLLVTSLYTGRKIPHYFGALYLFYYLILGYILTRYFWNKKLGIILVVFLTGFIMLQFPRYSFLLNNPNNQIQKSMKVAQIISQNTEADQYQVTSLPYQYSDSTYRYFLEIWGNRPVEKDSIDRSNELFVVCEGECKPIGDPQWDIAFFAPNRVLGTWDTGDVRIYKLIR</sequence>
<keyword evidence="4" id="KW-0808">Transferase</keyword>
<feature type="transmembrane region" description="Helical" evidence="8">
    <location>
        <begin position="66"/>
        <end position="86"/>
    </location>
</feature>
<comment type="subcellular location">
    <subcellularLocation>
        <location evidence="1">Cell membrane</location>
        <topology evidence="1">Multi-pass membrane protein</topology>
    </subcellularLocation>
</comment>
<gene>
    <name evidence="10" type="ORF">A3F34_00730</name>
</gene>
<feature type="transmembrane region" description="Helical" evidence="8">
    <location>
        <begin position="339"/>
        <end position="359"/>
    </location>
</feature>
<feature type="transmembrane region" description="Helical" evidence="8">
    <location>
        <begin position="366"/>
        <end position="385"/>
    </location>
</feature>
<evidence type="ECO:0000313" key="11">
    <source>
        <dbReference type="Proteomes" id="UP000179024"/>
    </source>
</evidence>
<feature type="transmembrane region" description="Helical" evidence="8">
    <location>
        <begin position="222"/>
        <end position="242"/>
    </location>
</feature>
<evidence type="ECO:0000256" key="6">
    <source>
        <dbReference type="ARBA" id="ARBA00022989"/>
    </source>
</evidence>
<evidence type="ECO:0000256" key="4">
    <source>
        <dbReference type="ARBA" id="ARBA00022679"/>
    </source>
</evidence>
<evidence type="ECO:0000256" key="2">
    <source>
        <dbReference type="ARBA" id="ARBA00022475"/>
    </source>
</evidence>
<keyword evidence="3" id="KW-0328">Glycosyltransferase</keyword>
<evidence type="ECO:0000256" key="1">
    <source>
        <dbReference type="ARBA" id="ARBA00004651"/>
    </source>
</evidence>
<dbReference type="Pfam" id="PF13231">
    <property type="entry name" value="PMT_2"/>
    <property type="match status" value="1"/>
</dbReference>
<dbReference type="Proteomes" id="UP000179024">
    <property type="component" value="Unassembled WGS sequence"/>
</dbReference>
<feature type="transmembrane region" description="Helical" evidence="8">
    <location>
        <begin position="254"/>
        <end position="276"/>
    </location>
</feature>
<name>A0A1F7I6P5_9BACT</name>